<protein>
    <submittedName>
        <fullName evidence="1">Uncharacterized protein</fullName>
    </submittedName>
</protein>
<name>A0A9P6DXX8_9AGAM</name>
<gene>
    <name evidence="1" type="ORF">BS47DRAFT_1342007</name>
</gene>
<sequence>MASSNDNSRPQTLVKGYTYLVTGTHKFANDQLGDSKNIPYHARTFLGIDRPWR</sequence>
<comment type="caution">
    <text evidence="1">The sequence shown here is derived from an EMBL/GenBank/DDBJ whole genome shotgun (WGS) entry which is preliminary data.</text>
</comment>
<reference evidence="1" key="1">
    <citation type="journal article" date="2020" name="Nat. Commun.">
        <title>Large-scale genome sequencing of mycorrhizal fungi provides insights into the early evolution of symbiotic traits.</title>
        <authorList>
            <person name="Miyauchi S."/>
            <person name="Kiss E."/>
            <person name="Kuo A."/>
            <person name="Drula E."/>
            <person name="Kohler A."/>
            <person name="Sanchez-Garcia M."/>
            <person name="Morin E."/>
            <person name="Andreopoulos B."/>
            <person name="Barry K.W."/>
            <person name="Bonito G."/>
            <person name="Buee M."/>
            <person name="Carver A."/>
            <person name="Chen C."/>
            <person name="Cichocki N."/>
            <person name="Clum A."/>
            <person name="Culley D."/>
            <person name="Crous P.W."/>
            <person name="Fauchery L."/>
            <person name="Girlanda M."/>
            <person name="Hayes R.D."/>
            <person name="Keri Z."/>
            <person name="LaButti K."/>
            <person name="Lipzen A."/>
            <person name="Lombard V."/>
            <person name="Magnuson J."/>
            <person name="Maillard F."/>
            <person name="Murat C."/>
            <person name="Nolan M."/>
            <person name="Ohm R.A."/>
            <person name="Pangilinan J."/>
            <person name="Pereira M.F."/>
            <person name="Perotto S."/>
            <person name="Peter M."/>
            <person name="Pfister S."/>
            <person name="Riley R."/>
            <person name="Sitrit Y."/>
            <person name="Stielow J.B."/>
            <person name="Szollosi G."/>
            <person name="Zifcakova L."/>
            <person name="Stursova M."/>
            <person name="Spatafora J.W."/>
            <person name="Tedersoo L."/>
            <person name="Vaario L.M."/>
            <person name="Yamada A."/>
            <person name="Yan M."/>
            <person name="Wang P."/>
            <person name="Xu J."/>
            <person name="Bruns T."/>
            <person name="Baldrian P."/>
            <person name="Vilgalys R."/>
            <person name="Dunand C."/>
            <person name="Henrissat B."/>
            <person name="Grigoriev I.V."/>
            <person name="Hibbett D."/>
            <person name="Nagy L.G."/>
            <person name="Martin F.M."/>
        </authorList>
    </citation>
    <scope>NUCLEOTIDE SEQUENCE</scope>
    <source>
        <strain evidence="1">UP504</strain>
    </source>
</reference>
<organism evidence="1 2">
    <name type="scientific">Hydnum rufescens UP504</name>
    <dbReference type="NCBI Taxonomy" id="1448309"/>
    <lineage>
        <taxon>Eukaryota</taxon>
        <taxon>Fungi</taxon>
        <taxon>Dikarya</taxon>
        <taxon>Basidiomycota</taxon>
        <taxon>Agaricomycotina</taxon>
        <taxon>Agaricomycetes</taxon>
        <taxon>Cantharellales</taxon>
        <taxon>Hydnaceae</taxon>
        <taxon>Hydnum</taxon>
    </lineage>
</organism>
<evidence type="ECO:0000313" key="2">
    <source>
        <dbReference type="Proteomes" id="UP000886523"/>
    </source>
</evidence>
<dbReference type="EMBL" id="MU128951">
    <property type="protein sequence ID" value="KAF9515319.1"/>
    <property type="molecule type" value="Genomic_DNA"/>
</dbReference>
<dbReference type="Proteomes" id="UP000886523">
    <property type="component" value="Unassembled WGS sequence"/>
</dbReference>
<evidence type="ECO:0000313" key="1">
    <source>
        <dbReference type="EMBL" id="KAF9515319.1"/>
    </source>
</evidence>
<proteinExistence type="predicted"/>
<dbReference type="AlphaFoldDB" id="A0A9P6DXX8"/>
<keyword evidence="2" id="KW-1185">Reference proteome</keyword>
<accession>A0A9P6DXX8</accession>